<evidence type="ECO:0000313" key="1">
    <source>
        <dbReference type="EMBL" id="MBC3953047.1"/>
    </source>
</evidence>
<organism evidence="1 2">
    <name type="scientific">Pseudomonas folii</name>
    <dbReference type="NCBI Taxonomy" id="2762593"/>
    <lineage>
        <taxon>Bacteria</taxon>
        <taxon>Pseudomonadati</taxon>
        <taxon>Pseudomonadota</taxon>
        <taxon>Gammaproteobacteria</taxon>
        <taxon>Pseudomonadales</taxon>
        <taxon>Pseudomonadaceae</taxon>
        <taxon>Pseudomonas</taxon>
    </lineage>
</organism>
<dbReference type="EMBL" id="JACONW010000207">
    <property type="protein sequence ID" value="MBC3953047.1"/>
    <property type="molecule type" value="Genomic_DNA"/>
</dbReference>
<sequence length="232" mass="26022">MSHEAINAQLATRYLSILENAQLDSLYNEANTFSGMFLPTVSEHYLVARKKVLIVGKETRSWANARCAIKSGRAANVEGVTAAMNRHRNFLLAPPQDSKFMQFYRVANVLLSGGKQYLPSTAIWSNLFCVSSSSKSPVGTSSFQLVSELSRKLLEAQIEILEPNAILFTTGTGYDKYLKAFFPSRTDSQVITPRALWAFKINGVPCYRTSHPQWASGREHREDALRRILIEE</sequence>
<comment type="caution">
    <text evidence="1">The sequence shown here is derived from an EMBL/GenBank/DDBJ whole genome shotgun (WGS) entry which is preliminary data.</text>
</comment>
<evidence type="ECO:0008006" key="3">
    <source>
        <dbReference type="Google" id="ProtNLM"/>
    </source>
</evidence>
<name>A0ABR7B797_9PSED</name>
<dbReference type="Proteomes" id="UP000651852">
    <property type="component" value="Unassembled WGS sequence"/>
</dbReference>
<accession>A0ABR7B797</accession>
<dbReference type="RefSeq" id="WP_187523166.1">
    <property type="nucleotide sequence ID" value="NZ_JACONW010000207.1"/>
</dbReference>
<gene>
    <name evidence="1" type="ORF">H8S59_25025</name>
</gene>
<reference evidence="1 2" key="1">
    <citation type="submission" date="2020-08" db="EMBL/GenBank/DDBJ databases">
        <title>Putative novel bacterial strains isolated from necrotic wheat leaf tissues caused by Xanthomonas translucens.</title>
        <authorList>
            <person name="Tambong J.T."/>
        </authorList>
    </citation>
    <scope>NUCLEOTIDE SEQUENCE [LARGE SCALE GENOMIC DNA]</scope>
    <source>
        <strain evidence="1 2">DOAB 1069</strain>
    </source>
</reference>
<keyword evidence="2" id="KW-1185">Reference proteome</keyword>
<proteinExistence type="predicted"/>
<protein>
    <recommendedName>
        <fullName evidence="3">Uracil DNA glycosylase superfamily protein</fullName>
    </recommendedName>
</protein>
<evidence type="ECO:0000313" key="2">
    <source>
        <dbReference type="Proteomes" id="UP000651852"/>
    </source>
</evidence>